<dbReference type="AlphaFoldDB" id="A0A1A8SZK0"/>
<feature type="domain" description="HemY N-terminal" evidence="11">
    <location>
        <begin position="27"/>
        <end position="132"/>
    </location>
</feature>
<dbReference type="Pfam" id="PF13181">
    <property type="entry name" value="TPR_8"/>
    <property type="match status" value="1"/>
</dbReference>
<gene>
    <name evidence="12" type="ORF">MAQ5080_00051</name>
</gene>
<dbReference type="InterPro" id="IPR010817">
    <property type="entry name" value="HemY_N"/>
</dbReference>
<reference evidence="12 13" key="1">
    <citation type="submission" date="2016-06" db="EMBL/GenBank/DDBJ databases">
        <authorList>
            <person name="Kjaerup R.B."/>
            <person name="Dalgaard T.S."/>
            <person name="Juul-Madsen H.R."/>
        </authorList>
    </citation>
    <scope>NUCLEOTIDE SEQUENCE [LARGE SCALE GENOMIC DNA]</scope>
    <source>
        <strain evidence="12 13">CECT 5080</strain>
    </source>
</reference>
<protein>
    <submittedName>
        <fullName evidence="12">Putative protoheme IX biogenesis protein</fullName>
    </submittedName>
</protein>
<keyword evidence="13" id="KW-1185">Reference proteome</keyword>
<evidence type="ECO:0000256" key="10">
    <source>
        <dbReference type="SAM" id="Phobius"/>
    </source>
</evidence>
<comment type="function">
    <text evidence="1">Involved in a late step of protoheme IX synthesis.</text>
</comment>
<dbReference type="SUPFAM" id="SSF48452">
    <property type="entry name" value="TPR-like"/>
    <property type="match status" value="1"/>
</dbReference>
<comment type="subcellular location">
    <subcellularLocation>
        <location evidence="2">Cell inner membrane</location>
        <topology evidence="2">Multi-pass membrane protein</topology>
    </subcellularLocation>
</comment>
<accession>A0A1A8SZK0</accession>
<evidence type="ECO:0000256" key="3">
    <source>
        <dbReference type="ARBA" id="ARBA00004744"/>
    </source>
</evidence>
<evidence type="ECO:0000256" key="5">
    <source>
        <dbReference type="ARBA" id="ARBA00022519"/>
    </source>
</evidence>
<dbReference type="NCBIfam" id="TIGR00540">
    <property type="entry name" value="TPR_hemY_coli"/>
    <property type="match status" value="1"/>
</dbReference>
<dbReference type="InterPro" id="IPR005254">
    <property type="entry name" value="Heme_biosyn_assoc_TPR_pro"/>
</dbReference>
<dbReference type="OrthoDB" id="7053339at2"/>
<evidence type="ECO:0000256" key="4">
    <source>
        <dbReference type="ARBA" id="ARBA00022475"/>
    </source>
</evidence>
<dbReference type="STRING" id="295068.MAQ5080_00051"/>
<evidence type="ECO:0000259" key="11">
    <source>
        <dbReference type="Pfam" id="PF07219"/>
    </source>
</evidence>
<dbReference type="Pfam" id="PF07219">
    <property type="entry name" value="HemY_N"/>
    <property type="match status" value="1"/>
</dbReference>
<comment type="pathway">
    <text evidence="3">Porphyrin-containing compound metabolism; protoheme biosynthesis.</text>
</comment>
<organism evidence="12 13">
    <name type="scientific">Marinomonas aquimarina</name>
    <dbReference type="NCBI Taxonomy" id="295068"/>
    <lineage>
        <taxon>Bacteria</taxon>
        <taxon>Pseudomonadati</taxon>
        <taxon>Pseudomonadota</taxon>
        <taxon>Gammaproteobacteria</taxon>
        <taxon>Oceanospirillales</taxon>
        <taxon>Oceanospirillaceae</taxon>
        <taxon>Marinomonas</taxon>
    </lineage>
</organism>
<evidence type="ECO:0000256" key="2">
    <source>
        <dbReference type="ARBA" id="ARBA00004429"/>
    </source>
</evidence>
<dbReference type="GO" id="GO:0005886">
    <property type="term" value="C:plasma membrane"/>
    <property type="evidence" value="ECO:0007669"/>
    <property type="project" value="UniProtKB-SubCell"/>
</dbReference>
<keyword evidence="9" id="KW-0627">Porphyrin biosynthesis</keyword>
<name>A0A1A8SZK0_9GAMM</name>
<evidence type="ECO:0000256" key="6">
    <source>
        <dbReference type="ARBA" id="ARBA00022692"/>
    </source>
</evidence>
<dbReference type="RefSeq" id="WP_067212566.1">
    <property type="nucleotide sequence ID" value="NZ_FLOC01000001.1"/>
</dbReference>
<dbReference type="EMBL" id="FLOC01000001">
    <property type="protein sequence ID" value="SBS24623.1"/>
    <property type="molecule type" value="Genomic_DNA"/>
</dbReference>
<dbReference type="InterPro" id="IPR019734">
    <property type="entry name" value="TPR_rpt"/>
</dbReference>
<keyword evidence="7 10" id="KW-1133">Transmembrane helix</keyword>
<dbReference type="GO" id="GO:0006779">
    <property type="term" value="P:porphyrin-containing compound biosynthetic process"/>
    <property type="evidence" value="ECO:0007669"/>
    <property type="project" value="UniProtKB-KW"/>
</dbReference>
<keyword evidence="5" id="KW-0997">Cell inner membrane</keyword>
<evidence type="ECO:0000256" key="1">
    <source>
        <dbReference type="ARBA" id="ARBA00002962"/>
    </source>
</evidence>
<feature type="transmembrane region" description="Helical" evidence="10">
    <location>
        <begin position="43"/>
        <end position="66"/>
    </location>
</feature>
<proteinExistence type="predicted"/>
<dbReference type="UniPathway" id="UPA00252"/>
<dbReference type="InterPro" id="IPR011990">
    <property type="entry name" value="TPR-like_helical_dom_sf"/>
</dbReference>
<sequence>MRKVLLSIIIVLLIGGAIGLIMKQDPGYVMISFKEVTIEMSLWVMLLFMALGYAAIMIALRLVWILMHPNSSLSRLTGTMSHKRALKSTIRGMLELAGGNWGKAEKLLTTSANKVSYPLLNYIGAAYAASEQEEHERSKELLRKAHQTSPDAEFAISFVQSQLQLKQGHYEGALATLKRLHDMKPKHRQTLKMLVNAYTQLKDWEALQELTPVLKKQGIFDESNLLELEKNSFLALLEKLRFREKTGLSKEVLLDELQGIWKKLDGLAKDEQMQVLYATTLMEFGSEDKAEAFMRTSLNDQWSDALAGVYGQLTNVSMQKSLGNAETWIRRHPDSAPLYLTAGRICQRLQLWGKARDYYEKALRIDSSSEAIVELSLLLESMGDLEEAQQLIVKRLRHESQAVKALPLPR</sequence>
<evidence type="ECO:0000313" key="13">
    <source>
        <dbReference type="Proteomes" id="UP000092627"/>
    </source>
</evidence>
<keyword evidence="6 10" id="KW-0812">Transmembrane</keyword>
<evidence type="ECO:0000256" key="8">
    <source>
        <dbReference type="ARBA" id="ARBA00023136"/>
    </source>
</evidence>
<keyword evidence="8 10" id="KW-0472">Membrane</keyword>
<keyword evidence="4" id="KW-1003">Cell membrane</keyword>
<dbReference type="Gene3D" id="1.25.40.10">
    <property type="entry name" value="Tetratricopeptide repeat domain"/>
    <property type="match status" value="2"/>
</dbReference>
<dbReference type="GO" id="GO:0042168">
    <property type="term" value="P:heme metabolic process"/>
    <property type="evidence" value="ECO:0007669"/>
    <property type="project" value="InterPro"/>
</dbReference>
<evidence type="ECO:0000256" key="9">
    <source>
        <dbReference type="ARBA" id="ARBA00023244"/>
    </source>
</evidence>
<evidence type="ECO:0000313" key="12">
    <source>
        <dbReference type="EMBL" id="SBS24623.1"/>
    </source>
</evidence>
<dbReference type="Proteomes" id="UP000092627">
    <property type="component" value="Unassembled WGS sequence"/>
</dbReference>
<evidence type="ECO:0000256" key="7">
    <source>
        <dbReference type="ARBA" id="ARBA00022989"/>
    </source>
</evidence>